<organism evidence="1 2">
    <name type="scientific">Melia azedarach</name>
    <name type="common">Chinaberry tree</name>
    <dbReference type="NCBI Taxonomy" id="155640"/>
    <lineage>
        <taxon>Eukaryota</taxon>
        <taxon>Viridiplantae</taxon>
        <taxon>Streptophyta</taxon>
        <taxon>Embryophyta</taxon>
        <taxon>Tracheophyta</taxon>
        <taxon>Spermatophyta</taxon>
        <taxon>Magnoliopsida</taxon>
        <taxon>eudicotyledons</taxon>
        <taxon>Gunneridae</taxon>
        <taxon>Pentapetalae</taxon>
        <taxon>rosids</taxon>
        <taxon>malvids</taxon>
        <taxon>Sapindales</taxon>
        <taxon>Meliaceae</taxon>
        <taxon>Melia</taxon>
    </lineage>
</organism>
<accession>A0ACC1XNU9</accession>
<dbReference type="EMBL" id="CM051401">
    <property type="protein sequence ID" value="KAJ4713166.1"/>
    <property type="molecule type" value="Genomic_DNA"/>
</dbReference>
<sequence length="1799" mass="196462">MPGNEVGDRIHNFFGQENLSQGQHHSQVVDGTWPGLNNNLWVGSQRQIGAPHLSSNLKSYSVQPSADSEKGHGGQSSSVQHGLNFSPSASKPDLVRSQSQNQQPALNGYMHGHQALQTRQNESNFLGVDTEHNRHNLTSRGLQVFDSQLGNGPELNKKNSMRLESAESPVNYDFFGGQQQMSGQHSSMLQSLPRQQPGVVDMQLLHQQVMFKKLQELHRQQQLHNPQFQQQEDASNYAWQPELMAANTNWLQRDASPVMQGSSSGLMFSPDQGQVRMMSLVPQQVDQSLYGVPVSSSRINPSQYSSIQMDKPTMQQISASSNSFPGNQYSVFPDQGSMQDGTLGSRQSHLGKNIFGSAAGPGLNSGFNLENLQQINTQQRSAPMHEFQESQRLVGPSETSQEKMVMQAAPSQNAATLDPEEEKILFGSDDNIWDAFGRSTNVGTGCSNMLDNTELLGALPSLQSGSWSALMQSAVAETSSGDIGVQEGWSGLSIRNSEPAAASQQSLYVNDGNKQPSAWSDNNLQAVSTVNSRRFPLSADANKSVNYSSVSAASQSGLKTSHEQIEKLQKGSSQRSVQQLSGEGTKWLDQSPVQKPVTEGSHFYGDVAHASDAELHAKGISTSWTQQESTSSYNTSGQQCNRPNGWNFIESISPGGGATLKDQSNESSLQRSLSSDHKNVMHEKMSYSTGIFMTDSVSSAIENANSAIQRQHVNREDSNLNNDASISDSGTKRANQKSSQQFPNSRTLNLWKKVDSSVTPREGEVPGKYQHHLDKSSQNIESSRNDGADNGVIGREMENYNTKEKSSDSFHSNTSHHTTPGFRENVWLDASDSRTLPGGKQKSSNNIGRKPSGTRKFQYHPMGDVDIDTEPSYGMKNIAHSQTMPQQVSRGLTGHDQTYFGQSKYFAHGAKSSVENDKGCLPGSQGDTKCLDEVPSKSVHPGYAPVASTPSDKSVGNYAPNKTASPRYQNMLELLHKVDQSKEHSHAMNISSSDRNQSQMSETEISGGSADHLLQNQSSTSQGFGLQLAPPSQRLPIPDHTLSSQSSSQAVNSLSSTRVTSDMGKRGHAWLSSNASIQSLYPSHETSQGDSGHNIGNKGSQFNIQGNLSAAFPYHKSHLHTQQMIGTGDQVTSSQFIKQISDSSERTQTNHAVASVPDKSKGTSHSELTSAAETSQPSSNNQNHGGSAQQFPVLEAMPVSQPYATPGKCHQGAFPKMFPNAWTGVSNQHNSSVSQAPPNLFKNQLQSTNNLERSSSGVEKQDDQAAQRGDNGPSGFAAYSAKPQGFVREEQSAKEQQVSSETDVGQKMSASHLQGKESVVNRLSDTALLNSTTQRDIEAFGRSLKPNNLLHQNYSLLHQMQAMKSTEIDPDNRSVKRFKGPDSALDALQVAPVGGQQLPTNNSSLPPGDSRMLGFSPKTGDNRGTITSPNDAHPLNPNDSQSSANGNSVVAVRDEHSQISPQMAPSWFDQYGSFKNGQMLSIYDARKSAAVRTMEQPFIVGKPSDGLHVGPSTQAYAVPDARQFGNVQQSSLSMSMASEHISSPQFLPPDTTDQSLVHVRPNKRKSATSEYLPWHREVMEGFAKLQNIRMAEVEWAQAANRLMEKVEDETEIVEEGSPVFKSKRRLILTTQLMQQLFHPPQAKVLSSDASSYYESVIYFVSRSTLGDACRSISSSKSDVPLNLDSGKLLSEKLKISERIGDQYISKAMEDFTDRAKKLEDELLRLDKRASILDLRVECQDMEKFSVINRFAKFHGRVQAEGAEASSSSDANAQKFCPQRYVTALPIPRNLPDRVQCLSL</sequence>
<dbReference type="Proteomes" id="UP001164539">
    <property type="component" value="Chromosome 8"/>
</dbReference>
<evidence type="ECO:0000313" key="2">
    <source>
        <dbReference type="Proteomes" id="UP001164539"/>
    </source>
</evidence>
<comment type="caution">
    <text evidence="1">The sequence shown here is derived from an EMBL/GenBank/DDBJ whole genome shotgun (WGS) entry which is preliminary data.</text>
</comment>
<evidence type="ECO:0000313" key="1">
    <source>
        <dbReference type="EMBL" id="KAJ4713166.1"/>
    </source>
</evidence>
<proteinExistence type="predicted"/>
<name>A0ACC1XNU9_MELAZ</name>
<keyword evidence="2" id="KW-1185">Reference proteome</keyword>
<gene>
    <name evidence="1" type="ORF">OWV82_015295</name>
</gene>
<reference evidence="1 2" key="1">
    <citation type="journal article" date="2023" name="Science">
        <title>Complex scaffold remodeling in plant triterpene biosynthesis.</title>
        <authorList>
            <person name="De La Pena R."/>
            <person name="Hodgson H."/>
            <person name="Liu J.C."/>
            <person name="Stephenson M.J."/>
            <person name="Martin A.C."/>
            <person name="Owen C."/>
            <person name="Harkess A."/>
            <person name="Leebens-Mack J."/>
            <person name="Jimenez L.E."/>
            <person name="Osbourn A."/>
            <person name="Sattely E.S."/>
        </authorList>
    </citation>
    <scope>NUCLEOTIDE SEQUENCE [LARGE SCALE GENOMIC DNA]</scope>
    <source>
        <strain evidence="2">cv. JPN11</strain>
        <tissue evidence="1">Leaf</tissue>
    </source>
</reference>
<protein>
    <submittedName>
        <fullName evidence="1">Dentin sialophosphoprotein-related</fullName>
    </submittedName>
</protein>